<name>A0A6A6BCP5_9PEZI</name>
<organism evidence="3 4">
    <name type="scientific">Aplosporella prunicola CBS 121167</name>
    <dbReference type="NCBI Taxonomy" id="1176127"/>
    <lineage>
        <taxon>Eukaryota</taxon>
        <taxon>Fungi</taxon>
        <taxon>Dikarya</taxon>
        <taxon>Ascomycota</taxon>
        <taxon>Pezizomycotina</taxon>
        <taxon>Dothideomycetes</taxon>
        <taxon>Dothideomycetes incertae sedis</taxon>
        <taxon>Botryosphaeriales</taxon>
        <taxon>Aplosporellaceae</taxon>
        <taxon>Aplosporella</taxon>
    </lineage>
</organism>
<dbReference type="OrthoDB" id="3514033at2759"/>
<proteinExistence type="predicted"/>
<feature type="domain" description="Stc1" evidence="2">
    <location>
        <begin position="28"/>
        <end position="113"/>
    </location>
</feature>
<feature type="compositionally biased region" description="Polar residues" evidence="1">
    <location>
        <begin position="183"/>
        <end position="205"/>
    </location>
</feature>
<gene>
    <name evidence="3" type="ORF">K452DRAFT_298758</name>
</gene>
<feature type="region of interest" description="Disordered" evidence="1">
    <location>
        <begin position="116"/>
        <end position="311"/>
    </location>
</feature>
<accession>A0A6A6BCP5</accession>
<dbReference type="InterPro" id="IPR024630">
    <property type="entry name" value="Stc1"/>
</dbReference>
<sequence length="311" mass="34168">MARGYSYNSYSNFSASDLKNIQLPDKIRCDRCNRWKNPTNFANKRLNDLRYKIKYQGRNKTNSQGGLTATCSACTGQQVQELECHMCKTWKGLEDFAKAQRKNPDHAKCNECMREQLDTQPVEDDNQVDTNSSSSGDEDDDDNWNDNTSSFSDEYTSLKPKSYATSTDGTSNTGILVPDLDGLSSSANESSTGEFYTPINQNTPAASEASGRANTPSSAWGASSSSTGFNPFQYGHPRGKSSAASVADSTRTTGTVTTGSRWAKVKAYKPEPKGKQAAMEEDAWDVTHDSDTDSDDDDEDDDDEDHKGFCL</sequence>
<feature type="compositionally biased region" description="Low complexity" evidence="1">
    <location>
        <begin position="217"/>
        <end position="226"/>
    </location>
</feature>
<dbReference type="Pfam" id="PF12898">
    <property type="entry name" value="Stc1"/>
    <property type="match status" value="1"/>
</dbReference>
<dbReference type="GeneID" id="54299646"/>
<feature type="compositionally biased region" description="Acidic residues" evidence="1">
    <location>
        <begin position="292"/>
        <end position="304"/>
    </location>
</feature>
<dbReference type="EMBL" id="ML995487">
    <property type="protein sequence ID" value="KAF2141378.1"/>
    <property type="molecule type" value="Genomic_DNA"/>
</dbReference>
<evidence type="ECO:0000259" key="2">
    <source>
        <dbReference type="Pfam" id="PF12898"/>
    </source>
</evidence>
<dbReference type="Proteomes" id="UP000799438">
    <property type="component" value="Unassembled WGS sequence"/>
</dbReference>
<keyword evidence="4" id="KW-1185">Reference proteome</keyword>
<dbReference type="AlphaFoldDB" id="A0A6A6BCP5"/>
<evidence type="ECO:0000313" key="3">
    <source>
        <dbReference type="EMBL" id="KAF2141378.1"/>
    </source>
</evidence>
<evidence type="ECO:0000256" key="1">
    <source>
        <dbReference type="SAM" id="MobiDB-lite"/>
    </source>
</evidence>
<evidence type="ECO:0000313" key="4">
    <source>
        <dbReference type="Proteomes" id="UP000799438"/>
    </source>
</evidence>
<feature type="compositionally biased region" description="Polar residues" evidence="1">
    <location>
        <begin position="163"/>
        <end position="174"/>
    </location>
</feature>
<feature type="compositionally biased region" description="Low complexity" evidence="1">
    <location>
        <begin position="249"/>
        <end position="261"/>
    </location>
</feature>
<reference evidence="3" key="1">
    <citation type="journal article" date="2020" name="Stud. Mycol.">
        <title>101 Dothideomycetes genomes: a test case for predicting lifestyles and emergence of pathogens.</title>
        <authorList>
            <person name="Haridas S."/>
            <person name="Albert R."/>
            <person name="Binder M."/>
            <person name="Bloem J."/>
            <person name="Labutti K."/>
            <person name="Salamov A."/>
            <person name="Andreopoulos B."/>
            <person name="Baker S."/>
            <person name="Barry K."/>
            <person name="Bills G."/>
            <person name="Bluhm B."/>
            <person name="Cannon C."/>
            <person name="Castanera R."/>
            <person name="Culley D."/>
            <person name="Daum C."/>
            <person name="Ezra D."/>
            <person name="Gonzalez J."/>
            <person name="Henrissat B."/>
            <person name="Kuo A."/>
            <person name="Liang C."/>
            <person name="Lipzen A."/>
            <person name="Lutzoni F."/>
            <person name="Magnuson J."/>
            <person name="Mondo S."/>
            <person name="Nolan M."/>
            <person name="Ohm R."/>
            <person name="Pangilinan J."/>
            <person name="Park H.-J."/>
            <person name="Ramirez L."/>
            <person name="Alfaro M."/>
            <person name="Sun H."/>
            <person name="Tritt A."/>
            <person name="Yoshinaga Y."/>
            <person name="Zwiers L.-H."/>
            <person name="Turgeon B."/>
            <person name="Goodwin S."/>
            <person name="Spatafora J."/>
            <person name="Crous P."/>
            <person name="Grigoriev I."/>
        </authorList>
    </citation>
    <scope>NUCLEOTIDE SEQUENCE</scope>
    <source>
        <strain evidence="3">CBS 121167</strain>
    </source>
</reference>
<dbReference type="RefSeq" id="XP_033397091.1">
    <property type="nucleotide sequence ID" value="XM_033542149.1"/>
</dbReference>
<protein>
    <recommendedName>
        <fullName evidence="2">Stc1 domain-containing protein</fullName>
    </recommendedName>
</protein>